<dbReference type="EMBL" id="LT853696">
    <property type="protein sequence ID" value="SMQ51218.1"/>
    <property type="molecule type" value="Genomic_DNA"/>
</dbReference>
<feature type="compositionally biased region" description="Polar residues" evidence="1">
    <location>
        <begin position="1"/>
        <end position="15"/>
    </location>
</feature>
<feature type="region of interest" description="Disordered" evidence="1">
    <location>
        <begin position="1"/>
        <end position="21"/>
    </location>
</feature>
<dbReference type="Pfam" id="PF01738">
    <property type="entry name" value="DLH"/>
    <property type="match status" value="1"/>
</dbReference>
<protein>
    <recommendedName>
        <fullName evidence="2">Dienelactone hydrolase domain-containing protein</fullName>
    </recommendedName>
</protein>
<name>A0A1X7RUX2_ZYMT9</name>
<dbReference type="Gene3D" id="3.40.50.1820">
    <property type="entry name" value="alpha/beta hydrolase"/>
    <property type="match status" value="1"/>
</dbReference>
<dbReference type="AlphaFoldDB" id="A0A1X7RUX2"/>
<evidence type="ECO:0000313" key="4">
    <source>
        <dbReference type="Proteomes" id="UP000215127"/>
    </source>
</evidence>
<dbReference type="STRING" id="1276538.A0A1X7RUX2"/>
<dbReference type="InterPro" id="IPR002925">
    <property type="entry name" value="Dienelactn_hydro"/>
</dbReference>
<dbReference type="Proteomes" id="UP000215127">
    <property type="component" value="Chromosome 5"/>
</dbReference>
<gene>
    <name evidence="3" type="ORF">ZT3D7_G6371</name>
</gene>
<reference evidence="3 4" key="1">
    <citation type="submission" date="2016-06" db="EMBL/GenBank/DDBJ databases">
        <authorList>
            <person name="Kjaerup R.B."/>
            <person name="Dalgaard T.S."/>
            <person name="Juul-Madsen H.R."/>
        </authorList>
    </citation>
    <scope>NUCLEOTIDE SEQUENCE [LARGE SCALE GENOMIC DNA]</scope>
</reference>
<dbReference type="GO" id="GO:0016787">
    <property type="term" value="F:hydrolase activity"/>
    <property type="evidence" value="ECO:0007669"/>
    <property type="project" value="InterPro"/>
</dbReference>
<evidence type="ECO:0000259" key="2">
    <source>
        <dbReference type="Pfam" id="PF01738"/>
    </source>
</evidence>
<keyword evidence="4" id="KW-1185">Reference proteome</keyword>
<evidence type="ECO:0000313" key="3">
    <source>
        <dbReference type="EMBL" id="SMQ51218.1"/>
    </source>
</evidence>
<dbReference type="InterPro" id="IPR029058">
    <property type="entry name" value="AB_hydrolase_fold"/>
</dbReference>
<dbReference type="PANTHER" id="PTHR17630:SF44">
    <property type="entry name" value="PROTEIN AIM2"/>
    <property type="match status" value="1"/>
</dbReference>
<proteinExistence type="predicted"/>
<accession>A0A1X7RUX2</accession>
<dbReference type="PANTHER" id="PTHR17630">
    <property type="entry name" value="DIENELACTONE HYDROLASE"/>
    <property type="match status" value="1"/>
</dbReference>
<feature type="domain" description="Dienelactone hydrolase" evidence="2">
    <location>
        <begin position="61"/>
        <end position="274"/>
    </location>
</feature>
<organism evidence="3 4">
    <name type="scientific">Zymoseptoria tritici (strain ST99CH_3D7)</name>
    <dbReference type="NCBI Taxonomy" id="1276538"/>
    <lineage>
        <taxon>Eukaryota</taxon>
        <taxon>Fungi</taxon>
        <taxon>Dikarya</taxon>
        <taxon>Ascomycota</taxon>
        <taxon>Pezizomycotina</taxon>
        <taxon>Dothideomycetes</taxon>
        <taxon>Dothideomycetidae</taxon>
        <taxon>Mycosphaerellales</taxon>
        <taxon>Mycosphaerellaceae</taxon>
        <taxon>Zymoseptoria</taxon>
    </lineage>
</organism>
<sequence length="285" mass="31858">MAPTSPVTNDQGLSNTDDHPAGMSRHINVPWLALPSGSCCLKGHLHVGDPRGTFETIAGVDTYVVKPPEGKANGHVLFYFADVYGLFTNAQWEGDVLTRWIHAGYLTLGLDYFQNDPVFLHRDGPKTSKPGFDFEAWKEKHTAFADAKVPEWTAEAKKQYGQAATKYACVGYCFGAPYVCNSLADGTCQVGGFAHPAFLKEHHFRNLKAPLFLSCAEIDHTFATESRNQAIDMLREDGREYQLQLFSGVQHGFALRANLNVPYERWVKEQSLKGLTVYFDFWLSQ</sequence>
<dbReference type="SUPFAM" id="SSF53474">
    <property type="entry name" value="alpha/beta-Hydrolases"/>
    <property type="match status" value="1"/>
</dbReference>
<evidence type="ECO:0000256" key="1">
    <source>
        <dbReference type="SAM" id="MobiDB-lite"/>
    </source>
</evidence>